<keyword evidence="2" id="KW-1185">Reference proteome</keyword>
<sequence length="170" mass="18644">MTEAESLGAVTEFLSGLRRRGWRMEPARAEAPELLSAAHEVAIPEGWRAVLERFSLLVDEHESRWFLSAADYAGTSDSAFAWNAFEQLSLEAAVDDADRRRSTDFWREFLPIALGVAGSYEYLAISRVSGVVVHGAEPEFEEVTLLADDLPEFLAGVADGSLGADFFGKS</sequence>
<evidence type="ECO:0000313" key="1">
    <source>
        <dbReference type="EMBL" id="GAA1106317.1"/>
    </source>
</evidence>
<dbReference type="EMBL" id="BAAALG010000011">
    <property type="protein sequence ID" value="GAA1106317.1"/>
    <property type="molecule type" value="Genomic_DNA"/>
</dbReference>
<organism evidence="1 2">
    <name type="scientific">Nocardioides dubius</name>
    <dbReference type="NCBI Taxonomy" id="317019"/>
    <lineage>
        <taxon>Bacteria</taxon>
        <taxon>Bacillati</taxon>
        <taxon>Actinomycetota</taxon>
        <taxon>Actinomycetes</taxon>
        <taxon>Propionibacteriales</taxon>
        <taxon>Nocardioidaceae</taxon>
        <taxon>Nocardioides</taxon>
    </lineage>
</organism>
<reference evidence="2" key="1">
    <citation type="journal article" date="2019" name="Int. J. Syst. Evol. Microbiol.">
        <title>The Global Catalogue of Microorganisms (GCM) 10K type strain sequencing project: providing services to taxonomists for standard genome sequencing and annotation.</title>
        <authorList>
            <consortium name="The Broad Institute Genomics Platform"/>
            <consortium name="The Broad Institute Genome Sequencing Center for Infectious Disease"/>
            <person name="Wu L."/>
            <person name="Ma J."/>
        </authorList>
    </citation>
    <scope>NUCLEOTIDE SEQUENCE [LARGE SCALE GENOMIC DNA]</scope>
    <source>
        <strain evidence="2">JCM 13008</strain>
    </source>
</reference>
<name>A0ABP4EGV8_9ACTN</name>
<protein>
    <recommendedName>
        <fullName evidence="3">SMI1/KNR4 family protein</fullName>
    </recommendedName>
</protein>
<gene>
    <name evidence="1" type="ORF">GCM10009668_27440</name>
</gene>
<dbReference type="Proteomes" id="UP001501581">
    <property type="component" value="Unassembled WGS sequence"/>
</dbReference>
<evidence type="ECO:0000313" key="2">
    <source>
        <dbReference type="Proteomes" id="UP001501581"/>
    </source>
</evidence>
<accession>A0ABP4EGV8</accession>
<evidence type="ECO:0008006" key="3">
    <source>
        <dbReference type="Google" id="ProtNLM"/>
    </source>
</evidence>
<proteinExistence type="predicted"/>
<comment type="caution">
    <text evidence="1">The sequence shown here is derived from an EMBL/GenBank/DDBJ whole genome shotgun (WGS) entry which is preliminary data.</text>
</comment>